<dbReference type="InterPro" id="IPR052165">
    <property type="entry name" value="Membrane_assoc_protease"/>
</dbReference>
<organism evidence="7 8">
    <name type="scientific">Sphingomonas kaistensis</name>
    <dbReference type="NCBI Taxonomy" id="298708"/>
    <lineage>
        <taxon>Bacteria</taxon>
        <taxon>Pseudomonadati</taxon>
        <taxon>Pseudomonadota</taxon>
        <taxon>Alphaproteobacteria</taxon>
        <taxon>Sphingomonadales</taxon>
        <taxon>Sphingomonadaceae</taxon>
        <taxon>Sphingomonas</taxon>
    </lineage>
</organism>
<reference evidence="7 8" key="1">
    <citation type="submission" date="2020-03" db="EMBL/GenBank/DDBJ databases">
        <title>Genomic Encyclopedia of Type Strains, Phase IV (KMG-IV): sequencing the most valuable type-strain genomes for metagenomic binning, comparative biology and taxonomic classification.</title>
        <authorList>
            <person name="Goeker M."/>
        </authorList>
    </citation>
    <scope>NUCLEOTIDE SEQUENCE [LARGE SCALE GENOMIC DNA]</scope>
    <source>
        <strain evidence="7 8">DSM 16846</strain>
    </source>
</reference>
<evidence type="ECO:0000256" key="3">
    <source>
        <dbReference type="ARBA" id="ARBA00022989"/>
    </source>
</evidence>
<dbReference type="PANTHER" id="PTHR33507:SF3">
    <property type="entry name" value="INNER MEMBRANE PROTEIN YBBJ"/>
    <property type="match status" value="1"/>
</dbReference>
<dbReference type="InterPro" id="IPR012340">
    <property type="entry name" value="NA-bd_OB-fold"/>
</dbReference>
<dbReference type="SUPFAM" id="SSF141322">
    <property type="entry name" value="NfeD domain-like"/>
    <property type="match status" value="1"/>
</dbReference>
<evidence type="ECO:0000313" key="7">
    <source>
        <dbReference type="EMBL" id="NJC05920.1"/>
    </source>
</evidence>
<sequence>MNGIDQGWWWLIGGVLLLIAEVLAPGFFLLFIGVAAMVTGVFVLLFDFGLAPALALFAIYTALAVYLGRKVYANRPVAASSRHLNDRSAQLIGRGAVAVSVIDGDGGRVRLGDSEWSARGASAQPGDRVQIIGVEGNCLIVEAAPKLPA</sequence>
<evidence type="ECO:0000313" key="8">
    <source>
        <dbReference type="Proteomes" id="UP000558192"/>
    </source>
</evidence>
<comment type="subcellular location">
    <subcellularLocation>
        <location evidence="1">Membrane</location>
        <topology evidence="1">Multi-pass membrane protein</topology>
    </subcellularLocation>
</comment>
<dbReference type="InterPro" id="IPR002810">
    <property type="entry name" value="NfeD-like_C"/>
</dbReference>
<keyword evidence="3 5" id="KW-1133">Transmembrane helix</keyword>
<keyword evidence="8" id="KW-1185">Reference proteome</keyword>
<feature type="transmembrane region" description="Helical" evidence="5">
    <location>
        <begin position="7"/>
        <end position="35"/>
    </location>
</feature>
<evidence type="ECO:0000256" key="4">
    <source>
        <dbReference type="ARBA" id="ARBA00023136"/>
    </source>
</evidence>
<evidence type="ECO:0000256" key="5">
    <source>
        <dbReference type="SAM" id="Phobius"/>
    </source>
</evidence>
<keyword evidence="2 5" id="KW-0812">Transmembrane</keyword>
<dbReference type="GO" id="GO:0005886">
    <property type="term" value="C:plasma membrane"/>
    <property type="evidence" value="ECO:0007669"/>
    <property type="project" value="TreeGrafter"/>
</dbReference>
<feature type="domain" description="NfeD-like C-terminal" evidence="6">
    <location>
        <begin position="89"/>
        <end position="142"/>
    </location>
</feature>
<dbReference type="Proteomes" id="UP000558192">
    <property type="component" value="Unassembled WGS sequence"/>
</dbReference>
<feature type="transmembrane region" description="Helical" evidence="5">
    <location>
        <begin position="41"/>
        <end position="67"/>
    </location>
</feature>
<evidence type="ECO:0000256" key="2">
    <source>
        <dbReference type="ARBA" id="ARBA00022692"/>
    </source>
</evidence>
<dbReference type="Pfam" id="PF01957">
    <property type="entry name" value="NfeD"/>
    <property type="match status" value="1"/>
</dbReference>
<protein>
    <recommendedName>
        <fullName evidence="6">NfeD-like C-terminal domain-containing protein</fullName>
    </recommendedName>
</protein>
<dbReference type="RefSeq" id="WP_168068783.1">
    <property type="nucleotide sequence ID" value="NZ_JAATJC010000001.1"/>
</dbReference>
<keyword evidence="4 5" id="KW-0472">Membrane</keyword>
<dbReference type="EMBL" id="JAATJC010000001">
    <property type="protein sequence ID" value="NJC05920.1"/>
    <property type="molecule type" value="Genomic_DNA"/>
</dbReference>
<proteinExistence type="predicted"/>
<evidence type="ECO:0000259" key="6">
    <source>
        <dbReference type="Pfam" id="PF01957"/>
    </source>
</evidence>
<gene>
    <name evidence="7" type="ORF">GGQ97_001713</name>
</gene>
<name>A0A7X5Y8P0_9SPHN</name>
<dbReference type="Gene3D" id="2.40.50.140">
    <property type="entry name" value="Nucleic acid-binding proteins"/>
    <property type="match status" value="1"/>
</dbReference>
<evidence type="ECO:0000256" key="1">
    <source>
        <dbReference type="ARBA" id="ARBA00004141"/>
    </source>
</evidence>
<dbReference type="PANTHER" id="PTHR33507">
    <property type="entry name" value="INNER MEMBRANE PROTEIN YBBJ"/>
    <property type="match status" value="1"/>
</dbReference>
<comment type="caution">
    <text evidence="7">The sequence shown here is derived from an EMBL/GenBank/DDBJ whole genome shotgun (WGS) entry which is preliminary data.</text>
</comment>
<accession>A0A7X5Y8P0</accession>
<dbReference type="AlphaFoldDB" id="A0A7X5Y8P0"/>